<dbReference type="EMBL" id="LT934114">
    <property type="protein sequence ID" value="VAH52049.1"/>
    <property type="molecule type" value="Genomic_DNA"/>
</dbReference>
<dbReference type="Gramene" id="TRITD2Bv1G223630.1">
    <property type="protein sequence ID" value="TRITD2Bv1G223630.1"/>
    <property type="gene ID" value="TRITD2Bv1G223630"/>
</dbReference>
<dbReference type="OMA" id="DNCKSIM"/>
<dbReference type="Gene3D" id="3.80.10.10">
    <property type="entry name" value="Ribonuclease Inhibitor"/>
    <property type="match status" value="3"/>
</dbReference>
<evidence type="ECO:0000313" key="2">
    <source>
        <dbReference type="EMBL" id="VAH52049.1"/>
    </source>
</evidence>
<proteinExistence type="predicted"/>
<dbReference type="PANTHER" id="PTHR36766:SF30">
    <property type="entry name" value="TIR-NBS TYPE DISEASE RESISTANCE PROTEIN-RELATED"/>
    <property type="match status" value="1"/>
</dbReference>
<evidence type="ECO:0000313" key="3">
    <source>
        <dbReference type="Proteomes" id="UP000324705"/>
    </source>
</evidence>
<dbReference type="PANTHER" id="PTHR36766">
    <property type="entry name" value="PLANT BROAD-SPECTRUM MILDEW RESISTANCE PROTEIN RPW8"/>
    <property type="match status" value="1"/>
</dbReference>
<evidence type="ECO:0000256" key="1">
    <source>
        <dbReference type="SAM" id="MobiDB-lite"/>
    </source>
</evidence>
<keyword evidence="3" id="KW-1185">Reference proteome</keyword>
<protein>
    <submittedName>
        <fullName evidence="2">Uncharacterized protein</fullName>
    </submittedName>
</protein>
<feature type="region of interest" description="Disordered" evidence="1">
    <location>
        <begin position="146"/>
        <end position="167"/>
    </location>
</feature>
<name>A0A9R1PZF6_TRITD</name>
<feature type="compositionally biased region" description="Polar residues" evidence="1">
    <location>
        <begin position="146"/>
        <end position="159"/>
    </location>
</feature>
<sequence length="463" mass="52259">MKGSSSTKLSIGYFHEDRGDDFDESSNELRMLDDKILMFHNLRNLKSMVICGCRNLSYISFKGFSYLVSLTSLEIRGCEKLLSSNEMPEHAHEDMPTANCSGFPSLKSLRIVSCGIAGKWLSLMLQHAPCLEKLYLYSGDEENSVSNLSSTREGTSSGNPNGGLARDGPSHIPLNLFSPLKKITIERCPRLTFDWGKEGVSGFTSLEKLLILDRPDLLSSLVHTNGRWLLPASLQKLTISDYSQEALQPCFPSDITSLKRLRVYRSPDLQSLQLHSCTAREELSIWSCGSLTVTALEGLQPLGSHRHLDVSDCIGLPPFSESLSRLCPRLEMLEMNGPSVLTTSFCKHLTSLKRLQLYSLEKLTRLTDEQERALVLLKSLERLTFFWCKELVDLPSRLRNLSSLKSLEIHFCKEISRLPEAGLPHSLEELEIRFCSKKLEDECRRLATCEGKLKVKIDWRRVN</sequence>
<organism evidence="2 3">
    <name type="scientific">Triticum turgidum subsp. durum</name>
    <name type="common">Durum wheat</name>
    <name type="synonym">Triticum durum</name>
    <dbReference type="NCBI Taxonomy" id="4567"/>
    <lineage>
        <taxon>Eukaryota</taxon>
        <taxon>Viridiplantae</taxon>
        <taxon>Streptophyta</taxon>
        <taxon>Embryophyta</taxon>
        <taxon>Tracheophyta</taxon>
        <taxon>Spermatophyta</taxon>
        <taxon>Magnoliopsida</taxon>
        <taxon>Liliopsida</taxon>
        <taxon>Poales</taxon>
        <taxon>Poaceae</taxon>
        <taxon>BOP clade</taxon>
        <taxon>Pooideae</taxon>
        <taxon>Triticodae</taxon>
        <taxon>Triticeae</taxon>
        <taxon>Triticinae</taxon>
        <taxon>Triticum</taxon>
    </lineage>
</organism>
<dbReference type="InterPro" id="IPR032675">
    <property type="entry name" value="LRR_dom_sf"/>
</dbReference>
<dbReference type="SUPFAM" id="SSF52058">
    <property type="entry name" value="L domain-like"/>
    <property type="match status" value="2"/>
</dbReference>
<reference evidence="2 3" key="1">
    <citation type="submission" date="2017-09" db="EMBL/GenBank/DDBJ databases">
        <authorList>
            <consortium name="International Durum Wheat Genome Sequencing Consortium (IDWGSC)"/>
            <person name="Milanesi L."/>
        </authorList>
    </citation>
    <scope>NUCLEOTIDE SEQUENCE [LARGE SCALE GENOMIC DNA]</scope>
    <source>
        <strain evidence="3">cv. Svevo</strain>
    </source>
</reference>
<gene>
    <name evidence="2" type="ORF">TRITD_2Bv1G223630</name>
</gene>
<dbReference type="Proteomes" id="UP000324705">
    <property type="component" value="Chromosome 2B"/>
</dbReference>
<dbReference type="AlphaFoldDB" id="A0A9R1PZF6"/>
<accession>A0A9R1PZF6</accession>